<reference evidence="1" key="1">
    <citation type="submission" date="2024-04" db="UniProtKB">
        <authorList>
            <consortium name="EnsemblMetazoa"/>
        </authorList>
    </citation>
    <scope>IDENTIFICATION</scope>
    <source>
        <strain evidence="1">EBRO</strain>
    </source>
</reference>
<name>A0AAG5D2I3_ANOAO</name>
<dbReference type="EnsemblMetazoa" id="ENSAATROPT005183">
    <property type="protein sequence ID" value="ENSAATROPP004853"/>
    <property type="gene ID" value="ENSAATROPG004112"/>
</dbReference>
<organism evidence="1 2">
    <name type="scientific">Anopheles atroparvus</name>
    <name type="common">European mosquito</name>
    <dbReference type="NCBI Taxonomy" id="41427"/>
    <lineage>
        <taxon>Eukaryota</taxon>
        <taxon>Metazoa</taxon>
        <taxon>Ecdysozoa</taxon>
        <taxon>Arthropoda</taxon>
        <taxon>Hexapoda</taxon>
        <taxon>Insecta</taxon>
        <taxon>Pterygota</taxon>
        <taxon>Neoptera</taxon>
        <taxon>Endopterygota</taxon>
        <taxon>Diptera</taxon>
        <taxon>Nematocera</taxon>
        <taxon>Culicoidea</taxon>
        <taxon>Culicidae</taxon>
        <taxon>Anophelinae</taxon>
        <taxon>Anopheles</taxon>
    </lineage>
</organism>
<evidence type="ECO:0000313" key="2">
    <source>
        <dbReference type="Proteomes" id="UP000075880"/>
    </source>
</evidence>
<protein>
    <submittedName>
        <fullName evidence="1">Uncharacterized protein</fullName>
    </submittedName>
</protein>
<dbReference type="AlphaFoldDB" id="A0AAG5D2I3"/>
<sequence>EYSIRRQCYNNAIESCRFVWPLNLRHLCECYRLGSVTTLEAFRHNPTDVASYQSPVGLVLSHRSVPVVPLVLHRNSIKAASLCTPVG</sequence>
<dbReference type="Proteomes" id="UP000075880">
    <property type="component" value="Unassembled WGS sequence"/>
</dbReference>
<evidence type="ECO:0000313" key="1">
    <source>
        <dbReference type="EnsemblMetazoa" id="ENSAATROPP004853"/>
    </source>
</evidence>
<accession>A0AAG5D2I3</accession>
<proteinExistence type="predicted"/>
<keyword evidence="2" id="KW-1185">Reference proteome</keyword>